<accession>B9S3C0</accession>
<evidence type="ECO:0000256" key="1">
    <source>
        <dbReference type="ARBA" id="ARBA00004613"/>
    </source>
</evidence>
<protein>
    <submittedName>
        <fullName evidence="6">Uncharacterized protein</fullName>
    </submittedName>
</protein>
<evidence type="ECO:0000313" key="7">
    <source>
        <dbReference type="Proteomes" id="UP000008311"/>
    </source>
</evidence>
<dbReference type="PANTHER" id="PTHR10795">
    <property type="entry name" value="PROPROTEIN CONVERTASE SUBTILISIN/KEXIN"/>
    <property type="match status" value="1"/>
</dbReference>
<evidence type="ECO:0000259" key="5">
    <source>
        <dbReference type="Pfam" id="PF17766"/>
    </source>
</evidence>
<dbReference type="InterPro" id="IPR013187">
    <property type="entry name" value="F-box-assoc_dom_typ3"/>
</dbReference>
<dbReference type="Pfam" id="PF17766">
    <property type="entry name" value="fn3_6"/>
    <property type="match status" value="1"/>
</dbReference>
<dbReference type="Gene3D" id="2.60.40.2310">
    <property type="match status" value="1"/>
</dbReference>
<evidence type="ECO:0000313" key="6">
    <source>
        <dbReference type="EMBL" id="EEF41902.1"/>
    </source>
</evidence>
<sequence length="356" mass="40131">MNATKNSDAEFAYGSGHINPVKAVSPGLVMGYTTERIKLLSGNSSCPEGSDRLSTKDFNYPSMTAEVFASTSFNVGFHRTVTNIGHSNSTYKAKVFSDSKVDIKVVPEVLSFKSLHEKKSFHVTAVGRGLPAGSKTMVSASLVWPDDIHSVRSLIVVKFGLEIYARDSDGRLEEKVKLGCPIKWRSSCTVFLGTCNGLILAKVPHKLLLWKPFTRQCKILPESRSENDNVFRDYPLWYDAYGLGYDAATNDYKVVSIQKPRRFDKFKLNWRTTGMLVNGVLHWLFIDGKTGLRLMAAFDILTEKFYTLQLPGNLKKYIKLHLSKERRFYLSSCSRKYDRLYDSEVDIYAGEKHGAT</sequence>
<evidence type="ECO:0000256" key="2">
    <source>
        <dbReference type="ARBA" id="ARBA00011073"/>
    </source>
</evidence>
<dbReference type="InterPro" id="IPR045051">
    <property type="entry name" value="SBT"/>
</dbReference>
<keyword evidence="7" id="KW-1185">Reference proteome</keyword>
<reference evidence="7" key="1">
    <citation type="journal article" date="2010" name="Nat. Biotechnol.">
        <title>Draft genome sequence of the oilseed species Ricinus communis.</title>
        <authorList>
            <person name="Chan A.P."/>
            <person name="Crabtree J."/>
            <person name="Zhao Q."/>
            <person name="Lorenzi H."/>
            <person name="Orvis J."/>
            <person name="Puiu D."/>
            <person name="Melake-Berhan A."/>
            <person name="Jones K.M."/>
            <person name="Redman J."/>
            <person name="Chen G."/>
            <person name="Cahoon E.B."/>
            <person name="Gedil M."/>
            <person name="Stanke M."/>
            <person name="Haas B.J."/>
            <person name="Wortman J.R."/>
            <person name="Fraser-Liggett C.M."/>
            <person name="Ravel J."/>
            <person name="Rabinowicz P.D."/>
        </authorList>
    </citation>
    <scope>NUCLEOTIDE SEQUENCE [LARGE SCALE GENOMIC DNA]</scope>
    <source>
        <strain evidence="7">cv. Hale</strain>
    </source>
</reference>
<evidence type="ECO:0000259" key="4">
    <source>
        <dbReference type="Pfam" id="PF08268"/>
    </source>
</evidence>
<proteinExistence type="inferred from homology"/>
<dbReference type="STRING" id="3988.B9S3C0"/>
<dbReference type="GO" id="GO:0005576">
    <property type="term" value="C:extracellular region"/>
    <property type="evidence" value="ECO:0007669"/>
    <property type="project" value="UniProtKB-SubCell"/>
</dbReference>
<comment type="subcellular location">
    <subcellularLocation>
        <location evidence="1">Secreted</location>
    </subcellularLocation>
</comment>
<gene>
    <name evidence="6" type="ORF">RCOM_0732150</name>
</gene>
<dbReference type="eggNOG" id="ENOG502QRA7">
    <property type="taxonomic scope" value="Eukaryota"/>
</dbReference>
<comment type="similarity">
    <text evidence="2">Belongs to the peptidase S8 family.</text>
</comment>
<organism evidence="6 7">
    <name type="scientific">Ricinus communis</name>
    <name type="common">Castor bean</name>
    <dbReference type="NCBI Taxonomy" id="3988"/>
    <lineage>
        <taxon>Eukaryota</taxon>
        <taxon>Viridiplantae</taxon>
        <taxon>Streptophyta</taxon>
        <taxon>Embryophyta</taxon>
        <taxon>Tracheophyta</taxon>
        <taxon>Spermatophyta</taxon>
        <taxon>Magnoliopsida</taxon>
        <taxon>eudicotyledons</taxon>
        <taxon>Gunneridae</taxon>
        <taxon>Pentapetalae</taxon>
        <taxon>rosids</taxon>
        <taxon>fabids</taxon>
        <taxon>Malpighiales</taxon>
        <taxon>Euphorbiaceae</taxon>
        <taxon>Acalyphoideae</taxon>
        <taxon>Acalypheae</taxon>
        <taxon>Ricinus</taxon>
    </lineage>
</organism>
<keyword evidence="3" id="KW-0732">Signal</keyword>
<name>B9S3C0_RICCO</name>
<evidence type="ECO:0000256" key="3">
    <source>
        <dbReference type="ARBA" id="ARBA00022729"/>
    </source>
</evidence>
<dbReference type="EMBL" id="EQ973857">
    <property type="protein sequence ID" value="EEF41902.1"/>
    <property type="molecule type" value="Genomic_DNA"/>
</dbReference>
<dbReference type="InParanoid" id="B9S3C0"/>
<dbReference type="InterPro" id="IPR041469">
    <property type="entry name" value="Subtilisin-like_FN3"/>
</dbReference>
<dbReference type="Pfam" id="PF08268">
    <property type="entry name" value="FBA_3"/>
    <property type="match status" value="1"/>
</dbReference>
<feature type="domain" description="Subtilisin-like protease fibronectin type-III" evidence="5">
    <location>
        <begin position="57"/>
        <end position="157"/>
    </location>
</feature>
<dbReference type="AlphaFoldDB" id="B9S3C0"/>
<dbReference type="Proteomes" id="UP000008311">
    <property type="component" value="Unassembled WGS sequence"/>
</dbReference>
<feature type="domain" description="F-box associated beta-propeller type 3" evidence="4">
    <location>
        <begin position="186"/>
        <end position="316"/>
    </location>
</feature>